<dbReference type="OrthoDB" id="2149840at2759"/>
<evidence type="ECO:0000313" key="1">
    <source>
        <dbReference type="EnsemblMetazoa" id="PPA03868.1"/>
    </source>
</evidence>
<reference evidence="2" key="1">
    <citation type="journal article" date="2008" name="Nat. Genet.">
        <title>The Pristionchus pacificus genome provides a unique perspective on nematode lifestyle and parasitism.</title>
        <authorList>
            <person name="Dieterich C."/>
            <person name="Clifton S.W."/>
            <person name="Schuster L.N."/>
            <person name="Chinwalla A."/>
            <person name="Delehaunty K."/>
            <person name="Dinkelacker I."/>
            <person name="Fulton L."/>
            <person name="Fulton R."/>
            <person name="Godfrey J."/>
            <person name="Minx P."/>
            <person name="Mitreva M."/>
            <person name="Roeseler W."/>
            <person name="Tian H."/>
            <person name="Witte H."/>
            <person name="Yang S.P."/>
            <person name="Wilson R.K."/>
            <person name="Sommer R.J."/>
        </authorList>
    </citation>
    <scope>NUCLEOTIDE SEQUENCE [LARGE SCALE GENOMIC DNA]</scope>
    <source>
        <strain evidence="2">PS312</strain>
    </source>
</reference>
<dbReference type="InterPro" id="IPR012429">
    <property type="entry name" value="HGSNAT_cat"/>
</dbReference>
<keyword evidence="2" id="KW-1185">Reference proteome</keyword>
<dbReference type="Proteomes" id="UP000005239">
    <property type="component" value="Unassembled WGS sequence"/>
</dbReference>
<proteinExistence type="predicted"/>
<protein>
    <submittedName>
        <fullName evidence="1">DUF1624 domain-containing protein</fullName>
    </submittedName>
</protein>
<sequence length="587" mass="66022">MPPYSSTKHFPGPLSPRLATDAPLSMEQPPTCLLAGAEPEWKTLSDDCANCTWRSVCTLSGQATGALVDSLYPTQLRVLMDGVETCHYNGSAQLYNTGQYSLDAITCELTTLVEGDSTIWGAVIAALGLLCLITFHDFYLHFKSGWWSAQQDHDEYYFGNIPRWKTSRRLLSVSVFRGLCVCMMAFTNSNGGGLSWFQHSTWEGVTLADIIFPAFLFCAGLSSQISLAHQSSTKIDWKRLLNRMFYLVVIGIFIVNKGSDWRTVRWFGVLQRLALCQLIVYPMQVKSNSPQTLLRITRRLRRYPSETTEPDPDEYDIIEGEAPLNNPIIEPTLEGEYATLFSHYFGEWFNIAAVYWITMFLATMSSVLLNSLEAPGCPRSYNGPGGVGDQGAYANCTGGFQGYLDRTLLGEHVYRDSVAKRTFGGLDIDPESFFGNFNAAILVSAGVLAGQILRWYPFRCEQYTRLTVYGTAHLIAGLVFKNVIPANKQIWTISFSFLTAAYSLYIFALCRLAVDHVKTKIKLRALAYVGDNALLIYMLQEAFASRLPYEFFVGYNQIPRVLLSLWTVFLTLFLGFFTRHFDIRLKL</sequence>
<dbReference type="PANTHER" id="PTHR31061:SF24">
    <property type="entry name" value="LD22376P"/>
    <property type="match status" value="1"/>
</dbReference>
<reference evidence="1" key="2">
    <citation type="submission" date="2022-06" db="UniProtKB">
        <authorList>
            <consortium name="EnsemblMetazoa"/>
        </authorList>
    </citation>
    <scope>IDENTIFICATION</scope>
    <source>
        <strain evidence="1">PS312</strain>
    </source>
</reference>
<gene>
    <name evidence="1" type="primary">WBGene00093422</name>
</gene>
<evidence type="ECO:0000313" key="2">
    <source>
        <dbReference type="Proteomes" id="UP000005239"/>
    </source>
</evidence>
<dbReference type="Pfam" id="PF07786">
    <property type="entry name" value="HGSNAT_cat"/>
    <property type="match status" value="1"/>
</dbReference>
<dbReference type="EnsemblMetazoa" id="PPA03868.1">
    <property type="protein sequence ID" value="PPA03868.1"/>
    <property type="gene ID" value="WBGene00093422"/>
</dbReference>
<dbReference type="AlphaFoldDB" id="A0A2A6B387"/>
<organism evidence="1 2">
    <name type="scientific">Pristionchus pacificus</name>
    <name type="common">Parasitic nematode worm</name>
    <dbReference type="NCBI Taxonomy" id="54126"/>
    <lineage>
        <taxon>Eukaryota</taxon>
        <taxon>Metazoa</taxon>
        <taxon>Ecdysozoa</taxon>
        <taxon>Nematoda</taxon>
        <taxon>Chromadorea</taxon>
        <taxon>Rhabditida</taxon>
        <taxon>Rhabditina</taxon>
        <taxon>Diplogasteromorpha</taxon>
        <taxon>Diplogasteroidea</taxon>
        <taxon>Neodiplogasteridae</taxon>
        <taxon>Pristionchus</taxon>
    </lineage>
</organism>
<name>A0A2A6B387_PRIPA</name>
<accession>A0A8R1U611</accession>
<dbReference type="PANTHER" id="PTHR31061">
    <property type="entry name" value="LD22376P"/>
    <property type="match status" value="1"/>
</dbReference>
<accession>A0A2A6B387</accession>